<dbReference type="GO" id="GO:0006364">
    <property type="term" value="P:rRNA processing"/>
    <property type="evidence" value="ECO:0007669"/>
    <property type="project" value="TreeGrafter"/>
</dbReference>
<evidence type="ECO:0000256" key="1">
    <source>
        <dbReference type="ARBA" id="ARBA00004123"/>
    </source>
</evidence>
<keyword evidence="5" id="KW-1185">Reference proteome</keyword>
<feature type="compositionally biased region" description="Polar residues" evidence="3">
    <location>
        <begin position="7"/>
        <end position="17"/>
    </location>
</feature>
<dbReference type="AlphaFoldDB" id="A0A2P6VRT6"/>
<comment type="subcellular location">
    <subcellularLocation>
        <location evidence="1">Nucleus</location>
    </subcellularLocation>
</comment>
<proteinExistence type="inferred from homology"/>
<evidence type="ECO:0000256" key="3">
    <source>
        <dbReference type="SAM" id="MobiDB-lite"/>
    </source>
</evidence>
<dbReference type="InterPro" id="IPR036980">
    <property type="entry name" value="RNase_P/MRP_Rpp29_sf"/>
</dbReference>
<dbReference type="STRING" id="554055.A0A2P6VRT6"/>
<feature type="region of interest" description="Disordered" evidence="3">
    <location>
        <begin position="279"/>
        <end position="305"/>
    </location>
</feature>
<evidence type="ECO:0000256" key="2">
    <source>
        <dbReference type="ARBA" id="ARBA00006181"/>
    </source>
</evidence>
<dbReference type="GO" id="GO:0005634">
    <property type="term" value="C:nucleus"/>
    <property type="evidence" value="ECO:0007669"/>
    <property type="project" value="UniProtKB-SubCell"/>
</dbReference>
<dbReference type="Proteomes" id="UP000239649">
    <property type="component" value="Unassembled WGS sequence"/>
</dbReference>
<sequence>MRGNGSLPRSASGSAQQAGGGGGGGGGGGRRRTGGVHNHSSPGAGGRTDQQQQQQQRQQQPAEPAYARLDEGIAHGPAAEALQLPQPEANTQVVTSLLERLMATNPRAFDARAAIGLKVSDRSIMLDNPMGQRQAAAGGGQQRGSRWTGTLASRAQQRKLGLYQLQGLTYEAVQPLHRSWQQYIREVMSGAAAVGGGGDLEARLYGADLHGCLMRVAHTADRRYQGVRGIVVRETANTLQLVAPDSRLLTVPKQLCTWEFDADRRRVVTLLGPGLAQRSGAAGGGGGGGGKPKTLREAIRGQHRS</sequence>
<dbReference type="InterPro" id="IPR016848">
    <property type="entry name" value="RNase_P/MRP_Rpp29-subunit"/>
</dbReference>
<feature type="compositionally biased region" description="Low complexity" evidence="3">
    <location>
        <begin position="50"/>
        <end position="60"/>
    </location>
</feature>
<name>A0A2P6VRT6_9CHLO</name>
<dbReference type="GO" id="GO:0000172">
    <property type="term" value="C:ribonuclease MRP complex"/>
    <property type="evidence" value="ECO:0007669"/>
    <property type="project" value="InterPro"/>
</dbReference>
<dbReference type="GO" id="GO:0033204">
    <property type="term" value="F:ribonuclease P RNA binding"/>
    <property type="evidence" value="ECO:0007669"/>
    <property type="project" value="InterPro"/>
</dbReference>
<comment type="caution">
    <text evidence="4">The sequence shown here is derived from an EMBL/GenBank/DDBJ whole genome shotgun (WGS) entry which is preliminary data.</text>
</comment>
<comment type="similarity">
    <text evidence="2">Belongs to the eukaryotic/archaeal RNase P protein component 1 family.</text>
</comment>
<gene>
    <name evidence="4" type="primary">g456</name>
    <name evidence="4" type="ORF">C2E20_0456</name>
</gene>
<feature type="compositionally biased region" description="Basic and acidic residues" evidence="3">
    <location>
        <begin position="294"/>
        <end position="305"/>
    </location>
</feature>
<dbReference type="GO" id="GO:0001682">
    <property type="term" value="P:tRNA 5'-leader removal"/>
    <property type="evidence" value="ECO:0007669"/>
    <property type="project" value="InterPro"/>
</dbReference>
<feature type="compositionally biased region" description="Gly residues" evidence="3">
    <location>
        <begin position="18"/>
        <end position="28"/>
    </location>
</feature>
<dbReference type="GO" id="GO:0030677">
    <property type="term" value="C:ribonuclease P complex"/>
    <property type="evidence" value="ECO:0007669"/>
    <property type="project" value="InterPro"/>
</dbReference>
<dbReference type="PANTHER" id="PTHR13348:SF0">
    <property type="entry name" value="RIBONUCLEASE P PROTEIN SUBUNIT P29"/>
    <property type="match status" value="1"/>
</dbReference>
<dbReference type="InterPro" id="IPR002730">
    <property type="entry name" value="Rpp29/RNP1"/>
</dbReference>
<dbReference type="SUPFAM" id="SSF101744">
    <property type="entry name" value="Rof/RNase P subunit-like"/>
    <property type="match status" value="1"/>
</dbReference>
<evidence type="ECO:0000313" key="4">
    <source>
        <dbReference type="EMBL" id="PSC76792.1"/>
    </source>
</evidence>
<dbReference type="SMART" id="SM00538">
    <property type="entry name" value="POP4"/>
    <property type="match status" value="1"/>
</dbReference>
<accession>A0A2P6VRT6</accession>
<dbReference type="Gene3D" id="2.30.30.210">
    <property type="entry name" value="Ribonuclease P/MRP, subunit p29"/>
    <property type="match status" value="1"/>
</dbReference>
<feature type="region of interest" description="Disordered" evidence="3">
    <location>
        <begin position="1"/>
        <end position="64"/>
    </location>
</feature>
<dbReference type="OrthoDB" id="124041at2759"/>
<feature type="compositionally biased region" description="Gly residues" evidence="3">
    <location>
        <begin position="281"/>
        <end position="291"/>
    </location>
</feature>
<dbReference type="InterPro" id="IPR023534">
    <property type="entry name" value="Rof/RNase_P-like"/>
</dbReference>
<reference evidence="4 5" key="1">
    <citation type="journal article" date="2018" name="Plant J.">
        <title>Genome sequences of Chlorella sorokiniana UTEX 1602 and Micractinium conductrix SAG 241.80: implications to maltose excretion by a green alga.</title>
        <authorList>
            <person name="Arriola M.B."/>
            <person name="Velmurugan N."/>
            <person name="Zhang Y."/>
            <person name="Plunkett M.H."/>
            <person name="Hondzo H."/>
            <person name="Barney B.M."/>
        </authorList>
    </citation>
    <scope>NUCLEOTIDE SEQUENCE [LARGE SCALE GENOMIC DNA]</scope>
    <source>
        <strain evidence="4 5">SAG 241.80</strain>
    </source>
</reference>
<protein>
    <submittedName>
        <fullName evidence="4">Ribonuclease P subunit p29</fullName>
    </submittedName>
</protein>
<evidence type="ECO:0000313" key="5">
    <source>
        <dbReference type="Proteomes" id="UP000239649"/>
    </source>
</evidence>
<dbReference type="Pfam" id="PF01868">
    <property type="entry name" value="RNase_P-MRP_p29"/>
    <property type="match status" value="1"/>
</dbReference>
<dbReference type="EMBL" id="LHPF02000001">
    <property type="protein sequence ID" value="PSC76792.1"/>
    <property type="molecule type" value="Genomic_DNA"/>
</dbReference>
<organism evidence="4 5">
    <name type="scientific">Micractinium conductrix</name>
    <dbReference type="NCBI Taxonomy" id="554055"/>
    <lineage>
        <taxon>Eukaryota</taxon>
        <taxon>Viridiplantae</taxon>
        <taxon>Chlorophyta</taxon>
        <taxon>core chlorophytes</taxon>
        <taxon>Trebouxiophyceae</taxon>
        <taxon>Chlorellales</taxon>
        <taxon>Chlorellaceae</taxon>
        <taxon>Chlorella clade</taxon>
        <taxon>Micractinium</taxon>
    </lineage>
</organism>
<dbReference type="PANTHER" id="PTHR13348">
    <property type="entry name" value="RIBONUCLEASE P SUBUNIT P29"/>
    <property type="match status" value="1"/>
</dbReference>